<gene>
    <name evidence="2" type="ORF">BPAG_LOCUS9220</name>
</gene>
<evidence type="ECO:0000313" key="2">
    <source>
        <dbReference type="EMBL" id="VDN90406.1"/>
    </source>
</evidence>
<dbReference type="GO" id="GO:0016020">
    <property type="term" value="C:membrane"/>
    <property type="evidence" value="ECO:0007669"/>
    <property type="project" value="InterPro"/>
</dbReference>
<feature type="chain" id="PRO_5043122080" evidence="1">
    <location>
        <begin position="17"/>
        <end position="266"/>
    </location>
</feature>
<dbReference type="InterPro" id="IPR036734">
    <property type="entry name" value="Neur_chan_lig-bd_sf"/>
</dbReference>
<dbReference type="GO" id="GO:0005230">
    <property type="term" value="F:extracellular ligand-gated monoatomic ion channel activity"/>
    <property type="evidence" value="ECO:0007669"/>
    <property type="project" value="InterPro"/>
</dbReference>
<dbReference type="WBParaSite" id="BPAG_0000925801-mRNA-1">
    <property type="protein sequence ID" value="BPAG_0000925801-mRNA-1"/>
    <property type="gene ID" value="BPAG_0000925801"/>
</dbReference>
<keyword evidence="1" id="KW-0732">Signal</keyword>
<name>A0A0N4TLJ0_BRUPA</name>
<organism evidence="4">
    <name type="scientific">Brugia pahangi</name>
    <name type="common">Filarial nematode worm</name>
    <dbReference type="NCBI Taxonomy" id="6280"/>
    <lineage>
        <taxon>Eukaryota</taxon>
        <taxon>Metazoa</taxon>
        <taxon>Ecdysozoa</taxon>
        <taxon>Nematoda</taxon>
        <taxon>Chromadorea</taxon>
        <taxon>Rhabditida</taxon>
        <taxon>Spirurina</taxon>
        <taxon>Spiruromorpha</taxon>
        <taxon>Filarioidea</taxon>
        <taxon>Onchocercidae</taxon>
        <taxon>Brugia</taxon>
    </lineage>
</organism>
<dbReference type="Proteomes" id="UP000278627">
    <property type="component" value="Unassembled WGS sequence"/>
</dbReference>
<accession>A0A0N4TLJ0</accession>
<protein>
    <submittedName>
        <fullName evidence="4">Neur_chan_LBD domain-containing protein</fullName>
    </submittedName>
</protein>
<reference evidence="2 3" key="2">
    <citation type="submission" date="2018-11" db="EMBL/GenBank/DDBJ databases">
        <authorList>
            <consortium name="Pathogen Informatics"/>
        </authorList>
    </citation>
    <scope>NUCLEOTIDE SEQUENCE [LARGE SCALE GENOMIC DNA]</scope>
</reference>
<reference evidence="4" key="1">
    <citation type="submission" date="2017-02" db="UniProtKB">
        <authorList>
            <consortium name="WormBaseParasite"/>
        </authorList>
    </citation>
    <scope>IDENTIFICATION</scope>
</reference>
<dbReference type="AlphaFoldDB" id="A0A0N4TLJ0"/>
<evidence type="ECO:0000256" key="1">
    <source>
        <dbReference type="SAM" id="SignalP"/>
    </source>
</evidence>
<sequence length="266" mass="30908">MFLCIFSFLILQHVNTFDSSGNDAELELDESHKTPITIDTVNSLLRKFAYKSFNVTFQLEIMRAVEMINRGRLELTIWSHEYWTIPELSIANKLWQYQNFLKIHLNSRSELKFSPEIIFKNALYFKEHWTPLLNTILEINSNGDIGLHSLYTMDIPCTKIIPTKSKCIKYELCGIEITENQDYGNVDTVCELHYGSLIHDSTKMHLNWASNNVPEANLPCSIELMPYCIIKKIRLSKKQITFLGEKYDELTACFLLSFSTKHYTAT</sequence>
<dbReference type="Gene3D" id="2.70.170.10">
    <property type="entry name" value="Neurotransmitter-gated ion-channel ligand-binding domain"/>
    <property type="match status" value="1"/>
</dbReference>
<keyword evidence="3" id="KW-1185">Reference proteome</keyword>
<dbReference type="EMBL" id="UZAD01013150">
    <property type="protein sequence ID" value="VDN90406.1"/>
    <property type="molecule type" value="Genomic_DNA"/>
</dbReference>
<proteinExistence type="predicted"/>
<evidence type="ECO:0000313" key="3">
    <source>
        <dbReference type="Proteomes" id="UP000278627"/>
    </source>
</evidence>
<evidence type="ECO:0000313" key="4">
    <source>
        <dbReference type="WBParaSite" id="BPAG_0000925801-mRNA-1"/>
    </source>
</evidence>
<feature type="signal peptide" evidence="1">
    <location>
        <begin position="1"/>
        <end position="16"/>
    </location>
</feature>